<keyword evidence="4" id="KW-0804">Transcription</keyword>
<evidence type="ECO:0000256" key="4">
    <source>
        <dbReference type="ARBA" id="ARBA00023163"/>
    </source>
</evidence>
<dbReference type="PANTHER" id="PTHR31429">
    <property type="entry name" value="WRKY TRANSCRIPTION FACTOR 36-RELATED"/>
    <property type="match status" value="1"/>
</dbReference>
<dbReference type="Proteomes" id="UP000306102">
    <property type="component" value="Unassembled WGS sequence"/>
</dbReference>
<evidence type="ECO:0000259" key="8">
    <source>
        <dbReference type="PROSITE" id="PS50811"/>
    </source>
</evidence>
<keyword evidence="2" id="KW-0805">Transcription regulation</keyword>
<dbReference type="GO" id="GO:0043565">
    <property type="term" value="F:sequence-specific DNA binding"/>
    <property type="evidence" value="ECO:0007669"/>
    <property type="project" value="InterPro"/>
</dbReference>
<evidence type="ECO:0000313" key="9">
    <source>
        <dbReference type="EMBL" id="THF95373.1"/>
    </source>
</evidence>
<dbReference type="GO" id="GO:0005634">
    <property type="term" value="C:nucleus"/>
    <property type="evidence" value="ECO:0007669"/>
    <property type="project" value="UniProtKB-SubCell"/>
</dbReference>
<evidence type="ECO:0000256" key="3">
    <source>
        <dbReference type="ARBA" id="ARBA00023125"/>
    </source>
</evidence>
<evidence type="ECO:0000256" key="5">
    <source>
        <dbReference type="ARBA" id="ARBA00023242"/>
    </source>
</evidence>
<dbReference type="Pfam" id="PF03106">
    <property type="entry name" value="WRKY"/>
    <property type="match status" value="1"/>
</dbReference>
<dbReference type="Gene3D" id="2.20.25.80">
    <property type="entry name" value="WRKY domain"/>
    <property type="match status" value="1"/>
</dbReference>
<dbReference type="InterPro" id="IPR003657">
    <property type="entry name" value="WRKY_dom"/>
</dbReference>
<comment type="subcellular location">
    <subcellularLocation>
        <location evidence="1">Nucleus</location>
    </subcellularLocation>
</comment>
<dbReference type="PANTHER" id="PTHR31429:SF24">
    <property type="entry name" value="WRKY TRANSCRIPTION FACTOR 72-RELATED"/>
    <property type="match status" value="1"/>
</dbReference>
<evidence type="ECO:0000256" key="2">
    <source>
        <dbReference type="ARBA" id="ARBA00023015"/>
    </source>
</evidence>
<feature type="compositionally biased region" description="Low complexity" evidence="7">
    <location>
        <begin position="133"/>
        <end position="144"/>
    </location>
</feature>
<proteinExistence type="inferred from homology"/>
<feature type="compositionally biased region" description="Low complexity" evidence="7">
    <location>
        <begin position="34"/>
        <end position="44"/>
    </location>
</feature>
<dbReference type="InterPro" id="IPR036576">
    <property type="entry name" value="WRKY_dom_sf"/>
</dbReference>
<dbReference type="InterPro" id="IPR044810">
    <property type="entry name" value="WRKY_plant"/>
</dbReference>
<dbReference type="SMART" id="SM00774">
    <property type="entry name" value="WRKY"/>
    <property type="match status" value="1"/>
</dbReference>
<feature type="compositionally biased region" description="Polar residues" evidence="7">
    <location>
        <begin position="523"/>
        <end position="532"/>
    </location>
</feature>
<feature type="compositionally biased region" description="Basic and acidic residues" evidence="7">
    <location>
        <begin position="46"/>
        <end position="64"/>
    </location>
</feature>
<protein>
    <recommendedName>
        <fullName evidence="8">WRKY domain-containing protein</fullName>
    </recommendedName>
</protein>
<feature type="region of interest" description="Disordered" evidence="7">
    <location>
        <begin position="26"/>
        <end position="64"/>
    </location>
</feature>
<feature type="region of interest" description="Disordered" evidence="7">
    <location>
        <begin position="100"/>
        <end position="153"/>
    </location>
</feature>
<sequence>MATLDQLSYDFVLSVRSFKEWGGTRGQFCEESTSKSSSPNLKSSGTRKEHDELESAKAEMTEVRQENARLKMMLEQIEKDYQSLQTCFIDTIQHESKKKNDNLSLTHEDDIEEPDLVSLRLGRSPSEPKRDSNTNTNTNTSSSSKTREDHEQLNEDLKLGLDYNFQGSNSKSDCVDHTSDQSKDNSLEEIVNKEEQAGETWPPSKVLKTMRSGDDELSQQSSLKRARVSVRARCDTPTMNDGCQWRKYGQKIAKGNPCPRAYYRCTVAPSCPVRKQVQRCADDMSILITTYEGTHNHPLPISATAMASTTSAAASMLMSGSSTSQLQQPGLNFNLSDNSISRTRQFYLPNSSSQPFPTITLDLTSTSTPSTHFNTFSSSFPSAPRFSSTGLSFSSSESNILPTVWGNGYPNYGTLPYNNKTNIGFYQPSYTDQKNNQQGPSDQQFLTETLTKAITSDPSFRSAIAAAISSINGKGETIQAVNSNPLNPNGKACSSSYLNRSLNSQVGNLMLQQQQQPPLPFSLSKNTSVSAADSRDQIN</sequence>
<keyword evidence="3" id="KW-0238">DNA-binding</keyword>
<comment type="similarity">
    <text evidence="6">Belongs to the WRKY group II-b family.</text>
</comment>
<dbReference type="EMBL" id="SDRB02013278">
    <property type="protein sequence ID" value="THF95373.1"/>
    <property type="molecule type" value="Genomic_DNA"/>
</dbReference>
<organism evidence="9 10">
    <name type="scientific">Camellia sinensis var. sinensis</name>
    <name type="common">China tea</name>
    <dbReference type="NCBI Taxonomy" id="542762"/>
    <lineage>
        <taxon>Eukaryota</taxon>
        <taxon>Viridiplantae</taxon>
        <taxon>Streptophyta</taxon>
        <taxon>Embryophyta</taxon>
        <taxon>Tracheophyta</taxon>
        <taxon>Spermatophyta</taxon>
        <taxon>Magnoliopsida</taxon>
        <taxon>eudicotyledons</taxon>
        <taxon>Gunneridae</taxon>
        <taxon>Pentapetalae</taxon>
        <taxon>asterids</taxon>
        <taxon>Ericales</taxon>
        <taxon>Theaceae</taxon>
        <taxon>Camellia</taxon>
    </lineage>
</organism>
<evidence type="ECO:0000256" key="7">
    <source>
        <dbReference type="SAM" id="MobiDB-lite"/>
    </source>
</evidence>
<dbReference type="AlphaFoldDB" id="A0A4S4D0X5"/>
<accession>A0A4S4D0X5</accession>
<feature type="domain" description="WRKY" evidence="8">
    <location>
        <begin position="234"/>
        <end position="300"/>
    </location>
</feature>
<name>A0A4S4D0X5_CAMSN</name>
<reference evidence="9 10" key="1">
    <citation type="journal article" date="2018" name="Proc. Natl. Acad. Sci. U.S.A.">
        <title>Draft genome sequence of Camellia sinensis var. sinensis provides insights into the evolution of the tea genome and tea quality.</title>
        <authorList>
            <person name="Wei C."/>
            <person name="Yang H."/>
            <person name="Wang S."/>
            <person name="Zhao J."/>
            <person name="Liu C."/>
            <person name="Gao L."/>
            <person name="Xia E."/>
            <person name="Lu Y."/>
            <person name="Tai Y."/>
            <person name="She G."/>
            <person name="Sun J."/>
            <person name="Cao H."/>
            <person name="Tong W."/>
            <person name="Gao Q."/>
            <person name="Li Y."/>
            <person name="Deng W."/>
            <person name="Jiang X."/>
            <person name="Wang W."/>
            <person name="Chen Q."/>
            <person name="Zhang S."/>
            <person name="Li H."/>
            <person name="Wu J."/>
            <person name="Wang P."/>
            <person name="Li P."/>
            <person name="Shi C."/>
            <person name="Zheng F."/>
            <person name="Jian J."/>
            <person name="Huang B."/>
            <person name="Shan D."/>
            <person name="Shi M."/>
            <person name="Fang C."/>
            <person name="Yue Y."/>
            <person name="Li F."/>
            <person name="Li D."/>
            <person name="Wei S."/>
            <person name="Han B."/>
            <person name="Jiang C."/>
            <person name="Yin Y."/>
            <person name="Xia T."/>
            <person name="Zhang Z."/>
            <person name="Bennetzen J.L."/>
            <person name="Zhao S."/>
            <person name="Wan X."/>
        </authorList>
    </citation>
    <scope>NUCLEOTIDE SEQUENCE [LARGE SCALE GENOMIC DNA]</scope>
    <source>
        <strain evidence="10">cv. Shuchazao</strain>
        <tissue evidence="9">Leaf</tissue>
    </source>
</reference>
<dbReference type="SUPFAM" id="SSF118290">
    <property type="entry name" value="WRKY DNA-binding domain"/>
    <property type="match status" value="1"/>
</dbReference>
<feature type="region of interest" description="Disordered" evidence="7">
    <location>
        <begin position="515"/>
        <end position="539"/>
    </location>
</feature>
<gene>
    <name evidence="9" type="ORF">TEA_023968</name>
</gene>
<evidence type="ECO:0000256" key="1">
    <source>
        <dbReference type="ARBA" id="ARBA00004123"/>
    </source>
</evidence>
<keyword evidence="5" id="KW-0539">Nucleus</keyword>
<comment type="caution">
    <text evidence="9">The sequence shown here is derived from an EMBL/GenBank/DDBJ whole genome shotgun (WGS) entry which is preliminary data.</text>
</comment>
<dbReference type="FunFam" id="2.20.25.80:FF:000002">
    <property type="entry name" value="probable WRKY transcription factor 31"/>
    <property type="match status" value="1"/>
</dbReference>
<dbReference type="GO" id="GO:0003700">
    <property type="term" value="F:DNA-binding transcription factor activity"/>
    <property type="evidence" value="ECO:0007669"/>
    <property type="project" value="InterPro"/>
</dbReference>
<evidence type="ECO:0000313" key="10">
    <source>
        <dbReference type="Proteomes" id="UP000306102"/>
    </source>
</evidence>
<dbReference type="PROSITE" id="PS50811">
    <property type="entry name" value="WRKY"/>
    <property type="match status" value="1"/>
</dbReference>
<evidence type="ECO:0000256" key="6">
    <source>
        <dbReference type="ARBA" id="ARBA00061007"/>
    </source>
</evidence>
<keyword evidence="10" id="KW-1185">Reference proteome</keyword>